<protein>
    <submittedName>
        <fullName evidence="1">Uncharacterized protein</fullName>
    </submittedName>
</protein>
<proteinExistence type="predicted"/>
<reference evidence="1 2" key="1">
    <citation type="journal article" date="2023" name="J. Hered.">
        <title>Chromosome-level genome of the wood stork (Mycteria americana) provides insight into avian chromosome evolution.</title>
        <authorList>
            <person name="Flamio R. Jr."/>
            <person name="Ramstad K.M."/>
        </authorList>
    </citation>
    <scope>NUCLEOTIDE SEQUENCE [LARGE SCALE GENOMIC DNA]</scope>
    <source>
        <strain evidence="1">JAX WOST 10</strain>
    </source>
</reference>
<feature type="non-terminal residue" evidence="1">
    <location>
        <position position="572"/>
    </location>
</feature>
<evidence type="ECO:0000313" key="2">
    <source>
        <dbReference type="Proteomes" id="UP001333110"/>
    </source>
</evidence>
<dbReference type="AlphaFoldDB" id="A0AAN7N506"/>
<dbReference type="Proteomes" id="UP001333110">
    <property type="component" value="Unassembled WGS sequence"/>
</dbReference>
<evidence type="ECO:0000313" key="1">
    <source>
        <dbReference type="EMBL" id="KAK4820034.1"/>
    </source>
</evidence>
<keyword evidence="2" id="KW-1185">Reference proteome</keyword>
<accession>A0AAN7N506</accession>
<organism evidence="1 2">
    <name type="scientific">Mycteria americana</name>
    <name type="common">Wood stork</name>
    <dbReference type="NCBI Taxonomy" id="33587"/>
    <lineage>
        <taxon>Eukaryota</taxon>
        <taxon>Metazoa</taxon>
        <taxon>Chordata</taxon>
        <taxon>Craniata</taxon>
        <taxon>Vertebrata</taxon>
        <taxon>Euteleostomi</taxon>
        <taxon>Archelosauria</taxon>
        <taxon>Archosauria</taxon>
        <taxon>Dinosauria</taxon>
        <taxon>Saurischia</taxon>
        <taxon>Theropoda</taxon>
        <taxon>Coelurosauria</taxon>
        <taxon>Aves</taxon>
        <taxon>Neognathae</taxon>
        <taxon>Neoaves</taxon>
        <taxon>Aequornithes</taxon>
        <taxon>Ciconiiformes</taxon>
        <taxon>Ciconiidae</taxon>
        <taxon>Mycteria</taxon>
    </lineage>
</organism>
<gene>
    <name evidence="1" type="ORF">QYF61_017707</name>
</gene>
<name>A0AAN7N506_MYCAM</name>
<dbReference type="EMBL" id="JAUNZN010000006">
    <property type="protein sequence ID" value="KAK4820034.1"/>
    <property type="molecule type" value="Genomic_DNA"/>
</dbReference>
<comment type="caution">
    <text evidence="1">The sequence shown here is derived from an EMBL/GenBank/DDBJ whole genome shotgun (WGS) entry which is preliminary data.</text>
</comment>
<sequence length="572" mass="64929">MSSQFLQENDCTHCTGESYLVSVSLVGSGGDPIGLKIWDGKKKIDGFVLVNLGENEKLDHQQLVWTEQASRTCGWAASHGGLGPPLCHVKWHDVSCRLDREQQQAVVGRGHYNPLSSHTSSFLVTIFSQQRFKSRRRTWILELLRYAEESGNRYGCTTGVFCEFEMNHVRVPVQASKTLKITLITLNNPSSLSRSPSALCSRPFPSFVALLWTRSSKQGDGFEPDHVKDRGMLWNSLMSVVRLDFSKSDEERLRELGLFSLEKRRLRGDLIALYNCLKGGCREVGVGLFSQVTSDRTRGNGLKLRQGRFRLDIGKFFFTERVIKHWNRLPREGVESPSLEKIQSVSKRRGAFCELWKVSEAFYQPASEKATLADSRAINQMGKSDVRGALARAGAPGSVTVPHSRRHLRHIAPSQGKSCRWGLLSALQSEEPLRAEEGNHRQVPIQLGGHRCSLAERRVLRHHKIKRCLFRLGIWFWEGWRGQDLLSPRRRDDLTSALFRWHVHLLVLNGVSFVNGEETAEGFCVLRVGLCLLLGLRAARGCGRSRSSGHRRQHIRFVCLRQEWDRTRRSDQ</sequence>